<feature type="compositionally biased region" description="Basic and acidic residues" evidence="1">
    <location>
        <begin position="149"/>
        <end position="161"/>
    </location>
</feature>
<evidence type="ECO:0000313" key="3">
    <source>
        <dbReference type="Proteomes" id="UP000724874"/>
    </source>
</evidence>
<evidence type="ECO:0000256" key="1">
    <source>
        <dbReference type="SAM" id="MobiDB-lite"/>
    </source>
</evidence>
<feature type="region of interest" description="Disordered" evidence="1">
    <location>
        <begin position="1"/>
        <end position="20"/>
    </location>
</feature>
<sequence length="311" mass="35196">MPTSSAASSTRSPPKHSHMISTAHIQYQPSIKEEQNEDTPKMVDDLPSSQKASVMRYHLRCSAEGIWKPVSFSKVETEVEDDQWLNTRAKWKHYIRIRDGVIVNDMTIALTKLRSPETSMTTGSSSSTSLIHHLFLQLDECICLGHSGHKGEGHGRSRGEKQNGNGEGQEGRPECRMQGKTRVDEWGILSVGDEVKERGKEENKLASDPDTGIDINEIEECLRTFLSNLRILEDSLAELDEPSHIMVQHNTWQLSPVMDVKENKESGRKKRQGITDWSTTQFAVEILMHAPKLIFLQLQTLTYILAMLYKL</sequence>
<accession>A0A9P5NSV9</accession>
<evidence type="ECO:0000313" key="2">
    <source>
        <dbReference type="EMBL" id="KAF8907920.1"/>
    </source>
</evidence>
<feature type="compositionally biased region" description="Low complexity" evidence="1">
    <location>
        <begin position="1"/>
        <end position="12"/>
    </location>
</feature>
<name>A0A9P5NSV9_GYMJU</name>
<dbReference type="Proteomes" id="UP000724874">
    <property type="component" value="Unassembled WGS sequence"/>
</dbReference>
<protein>
    <submittedName>
        <fullName evidence="2">Uncharacterized protein</fullName>
    </submittedName>
</protein>
<proteinExistence type="predicted"/>
<reference evidence="2" key="1">
    <citation type="submission" date="2020-11" db="EMBL/GenBank/DDBJ databases">
        <authorList>
            <consortium name="DOE Joint Genome Institute"/>
            <person name="Ahrendt S."/>
            <person name="Riley R."/>
            <person name="Andreopoulos W."/>
            <person name="LaButti K."/>
            <person name="Pangilinan J."/>
            <person name="Ruiz-duenas F.J."/>
            <person name="Barrasa J.M."/>
            <person name="Sanchez-Garcia M."/>
            <person name="Camarero S."/>
            <person name="Miyauchi S."/>
            <person name="Serrano A."/>
            <person name="Linde D."/>
            <person name="Babiker R."/>
            <person name="Drula E."/>
            <person name="Ayuso-Fernandez I."/>
            <person name="Pacheco R."/>
            <person name="Padilla G."/>
            <person name="Ferreira P."/>
            <person name="Barriuso J."/>
            <person name="Kellner H."/>
            <person name="Castanera R."/>
            <person name="Alfaro M."/>
            <person name="Ramirez L."/>
            <person name="Pisabarro A.G."/>
            <person name="Kuo A."/>
            <person name="Tritt A."/>
            <person name="Lipzen A."/>
            <person name="He G."/>
            <person name="Yan M."/>
            <person name="Ng V."/>
            <person name="Cullen D."/>
            <person name="Martin F."/>
            <person name="Rosso M.-N."/>
            <person name="Henrissat B."/>
            <person name="Hibbett D."/>
            <person name="Martinez A.T."/>
            <person name="Grigoriev I.V."/>
        </authorList>
    </citation>
    <scope>NUCLEOTIDE SEQUENCE</scope>
    <source>
        <strain evidence="2">AH 44721</strain>
    </source>
</reference>
<keyword evidence="3" id="KW-1185">Reference proteome</keyword>
<dbReference type="AlphaFoldDB" id="A0A9P5NSV9"/>
<dbReference type="EMBL" id="JADNYJ010000013">
    <property type="protein sequence ID" value="KAF8907920.1"/>
    <property type="molecule type" value="Genomic_DNA"/>
</dbReference>
<feature type="region of interest" description="Disordered" evidence="1">
    <location>
        <begin position="149"/>
        <end position="177"/>
    </location>
</feature>
<comment type="caution">
    <text evidence="2">The sequence shown here is derived from an EMBL/GenBank/DDBJ whole genome shotgun (WGS) entry which is preliminary data.</text>
</comment>
<gene>
    <name evidence="2" type="ORF">CPB84DRAFT_1744474</name>
</gene>
<organism evidence="2 3">
    <name type="scientific">Gymnopilus junonius</name>
    <name type="common">Spectacular rustgill mushroom</name>
    <name type="synonym">Gymnopilus spectabilis subsp. junonius</name>
    <dbReference type="NCBI Taxonomy" id="109634"/>
    <lineage>
        <taxon>Eukaryota</taxon>
        <taxon>Fungi</taxon>
        <taxon>Dikarya</taxon>
        <taxon>Basidiomycota</taxon>
        <taxon>Agaricomycotina</taxon>
        <taxon>Agaricomycetes</taxon>
        <taxon>Agaricomycetidae</taxon>
        <taxon>Agaricales</taxon>
        <taxon>Agaricineae</taxon>
        <taxon>Hymenogastraceae</taxon>
        <taxon>Gymnopilus</taxon>
    </lineage>
</organism>